<dbReference type="EMBL" id="CP006670">
    <property type="protein sequence ID" value="AGT34219.1"/>
    <property type="molecule type" value="Genomic_DNA"/>
</dbReference>
<gene>
    <name evidence="1" type="ORF">OCC_13635</name>
</gene>
<dbReference type="GeneID" id="55636241"/>
<sequence>MHIYHNNVYEFGEKLWSKSPKWPLIGEALTEEKSIKKGERHAYISALMRRWSVPWRG</sequence>
<name>S5ZTM4_THELN</name>
<accession>S5ZTM4</accession>
<evidence type="ECO:0000313" key="2">
    <source>
        <dbReference type="Proteomes" id="UP000015502"/>
    </source>
</evidence>
<protein>
    <submittedName>
        <fullName evidence="1">Uncharacterized protein</fullName>
    </submittedName>
</protein>
<dbReference type="HOGENOM" id="CLU_2985868_0_0_2"/>
<dbReference type="AlphaFoldDB" id="S5ZTM4"/>
<dbReference type="PaxDb" id="523849-OCC_13635"/>
<dbReference type="STRING" id="523849.OCC_13635"/>
<dbReference type="RefSeq" id="WP_020953625.1">
    <property type="nucleotide sequence ID" value="NC_022084.1"/>
</dbReference>
<evidence type="ECO:0000313" key="1">
    <source>
        <dbReference type="EMBL" id="AGT34219.1"/>
    </source>
</evidence>
<dbReference type="KEGG" id="tlt:OCC_13635"/>
<keyword evidence="2" id="KW-1185">Reference proteome</keyword>
<dbReference type="Proteomes" id="UP000015502">
    <property type="component" value="Chromosome"/>
</dbReference>
<proteinExistence type="predicted"/>
<reference evidence="1 2" key="1">
    <citation type="journal article" date="2012" name="J. Bacteriol.">
        <title>Genome sequence of the model hyperthermophilic archaeon Thermococcus litoralis NS-C.</title>
        <authorList>
            <person name="Gardner A.F."/>
            <person name="Kumar S."/>
            <person name="Perler F.B."/>
        </authorList>
    </citation>
    <scope>NUCLEOTIDE SEQUENCE [LARGE SCALE GENOMIC DNA]</scope>
    <source>
        <strain evidence="2">ATCC 51850 / DSM 5473 / JCM 8560 / NS-C</strain>
    </source>
</reference>
<organism evidence="1 2">
    <name type="scientific">Thermococcus litoralis (strain ATCC 51850 / DSM 5473 / JCM 8560 / NS-C)</name>
    <dbReference type="NCBI Taxonomy" id="523849"/>
    <lineage>
        <taxon>Archaea</taxon>
        <taxon>Methanobacteriati</taxon>
        <taxon>Methanobacteriota</taxon>
        <taxon>Thermococci</taxon>
        <taxon>Thermococcales</taxon>
        <taxon>Thermococcaceae</taxon>
        <taxon>Thermococcus</taxon>
    </lineage>
</organism>